<dbReference type="InterPro" id="IPR029044">
    <property type="entry name" value="Nucleotide-diphossugar_trans"/>
</dbReference>
<dbReference type="GO" id="GO:0016757">
    <property type="term" value="F:glycosyltransferase activity"/>
    <property type="evidence" value="ECO:0007669"/>
    <property type="project" value="UniProtKB-KW"/>
</dbReference>
<dbReference type="CAZy" id="GT2">
    <property type="family name" value="Glycosyltransferase Family 2"/>
</dbReference>
<keyword evidence="6 7" id="KW-0472">Membrane</keyword>
<dbReference type="InterPro" id="IPR050256">
    <property type="entry name" value="Glycosyltransferase_2"/>
</dbReference>
<keyword evidence="10" id="KW-1185">Reference proteome</keyword>
<dbReference type="PANTHER" id="PTHR48090:SF1">
    <property type="entry name" value="PROPHAGE BACTOPRENOL GLUCOSYL TRANSFERASE HOMOLOG"/>
    <property type="match status" value="1"/>
</dbReference>
<evidence type="ECO:0000256" key="1">
    <source>
        <dbReference type="ARBA" id="ARBA00004141"/>
    </source>
</evidence>
<organism evidence="9 10">
    <name type="scientific">Pirellula staleyi (strain ATCC 27377 / DSM 6068 / ICPB 4128)</name>
    <name type="common">Pirella staleyi</name>
    <dbReference type="NCBI Taxonomy" id="530564"/>
    <lineage>
        <taxon>Bacteria</taxon>
        <taxon>Pseudomonadati</taxon>
        <taxon>Planctomycetota</taxon>
        <taxon>Planctomycetia</taxon>
        <taxon>Pirellulales</taxon>
        <taxon>Pirellulaceae</taxon>
        <taxon>Pirellula</taxon>
    </lineage>
</organism>
<dbReference type="EMBL" id="CP001848">
    <property type="protein sequence ID" value="ADB19154.1"/>
    <property type="molecule type" value="Genomic_DNA"/>
</dbReference>
<dbReference type="SUPFAM" id="SSF53448">
    <property type="entry name" value="Nucleotide-diphospho-sugar transferases"/>
    <property type="match status" value="1"/>
</dbReference>
<dbReference type="eggNOG" id="COG0463">
    <property type="taxonomic scope" value="Bacteria"/>
</dbReference>
<reference evidence="9 10" key="1">
    <citation type="journal article" date="2009" name="Stand. Genomic Sci.">
        <title>Complete genome sequence of Pirellula staleyi type strain (ATCC 27377).</title>
        <authorList>
            <person name="Clum A."/>
            <person name="Tindall B.J."/>
            <person name="Sikorski J."/>
            <person name="Ivanova N."/>
            <person name="Mavrommatis K."/>
            <person name="Lucas S."/>
            <person name="Glavina del Rio T."/>
            <person name="Nolan M."/>
            <person name="Chen F."/>
            <person name="Tice H."/>
            <person name="Pitluck S."/>
            <person name="Cheng J.F."/>
            <person name="Chertkov O."/>
            <person name="Brettin T."/>
            <person name="Han C."/>
            <person name="Detter J.C."/>
            <person name="Kuske C."/>
            <person name="Bruce D."/>
            <person name="Goodwin L."/>
            <person name="Ovchinikova G."/>
            <person name="Pati A."/>
            <person name="Mikhailova N."/>
            <person name="Chen A."/>
            <person name="Palaniappan K."/>
            <person name="Land M."/>
            <person name="Hauser L."/>
            <person name="Chang Y.J."/>
            <person name="Jeffries C.D."/>
            <person name="Chain P."/>
            <person name="Rohde M."/>
            <person name="Goker M."/>
            <person name="Bristow J."/>
            <person name="Eisen J.A."/>
            <person name="Markowitz V."/>
            <person name="Hugenholtz P."/>
            <person name="Kyrpides N.C."/>
            <person name="Klenk H.P."/>
            <person name="Lapidus A."/>
        </authorList>
    </citation>
    <scope>NUCLEOTIDE SEQUENCE [LARGE SCALE GENOMIC DNA]</scope>
    <source>
        <strain evidence="10">ATCC 27377 / DSM 6068 / ICPB 4128</strain>
    </source>
</reference>
<comment type="subcellular location">
    <subcellularLocation>
        <location evidence="1">Membrane</location>
        <topology evidence="1">Multi-pass membrane protein</topology>
    </subcellularLocation>
</comment>
<evidence type="ECO:0000259" key="8">
    <source>
        <dbReference type="Pfam" id="PF00535"/>
    </source>
</evidence>
<proteinExistence type="predicted"/>
<evidence type="ECO:0000256" key="3">
    <source>
        <dbReference type="ARBA" id="ARBA00022679"/>
    </source>
</evidence>
<evidence type="ECO:0000256" key="7">
    <source>
        <dbReference type="SAM" id="Phobius"/>
    </source>
</evidence>
<accession>D2R669</accession>
<evidence type="ECO:0000256" key="2">
    <source>
        <dbReference type="ARBA" id="ARBA00022676"/>
    </source>
</evidence>
<evidence type="ECO:0000256" key="5">
    <source>
        <dbReference type="ARBA" id="ARBA00022989"/>
    </source>
</evidence>
<dbReference type="PANTHER" id="PTHR48090">
    <property type="entry name" value="UNDECAPRENYL-PHOSPHATE 4-DEOXY-4-FORMAMIDO-L-ARABINOSE TRANSFERASE-RELATED"/>
    <property type="match status" value="1"/>
</dbReference>
<dbReference type="HOGENOM" id="CLU_033536_0_1_0"/>
<dbReference type="Proteomes" id="UP000001887">
    <property type="component" value="Chromosome"/>
</dbReference>
<dbReference type="Pfam" id="PF00535">
    <property type="entry name" value="Glycos_transf_2"/>
    <property type="match status" value="1"/>
</dbReference>
<feature type="domain" description="Glycosyltransferase 2-like" evidence="8">
    <location>
        <begin position="15"/>
        <end position="179"/>
    </location>
</feature>
<feature type="transmembrane region" description="Helical" evidence="7">
    <location>
        <begin position="247"/>
        <end position="266"/>
    </location>
</feature>
<dbReference type="Gene3D" id="3.90.550.10">
    <property type="entry name" value="Spore Coat Polysaccharide Biosynthesis Protein SpsA, Chain A"/>
    <property type="match status" value="1"/>
</dbReference>
<protein>
    <submittedName>
        <fullName evidence="9">Glycosyl transferase family 2</fullName>
    </submittedName>
</protein>
<dbReference type="AlphaFoldDB" id="D2R669"/>
<gene>
    <name evidence="9" type="ordered locus">Psta_4512</name>
</gene>
<dbReference type="STRING" id="530564.Psta_4512"/>
<name>D2R669_PIRSD</name>
<sequence length="349" mass="39469">MSEKEIHATHKKLISIVVPVFNEELNVRSCYDQVVELFQSLCARYDLELIFTDNHSSDRTFAILQEIAAEDSRVMAIRFSKNFGYQRSILTGYLRAHGEAVIQLDCDLQDPPALIVEFLDQWERGYQVVYGVRRKRKEGAGISLLRQIFYRGLNWLSDEPLPIDAGDFRLVDRVIVEQLRELDDASPYLRGQIASMGFRQLGITYDRSARQLGESKFRFRDLARLAIDGLINHSTVPLRLGTYVSQLVFVAACLIMLTYVAARLTIGAQWPAGFTTLAVLVLCSTSINALLLGIQGEYISRIYKQVRKGPITIIENQVSNCYDGRSPASHVEGDRRRAAMNLTESRNAA</sequence>
<dbReference type="CDD" id="cd04187">
    <property type="entry name" value="DPM1_like_bac"/>
    <property type="match status" value="1"/>
</dbReference>
<dbReference type="GO" id="GO:0005886">
    <property type="term" value="C:plasma membrane"/>
    <property type="evidence" value="ECO:0007669"/>
    <property type="project" value="TreeGrafter"/>
</dbReference>
<dbReference type="KEGG" id="psl:Psta_4512"/>
<evidence type="ECO:0000313" key="10">
    <source>
        <dbReference type="Proteomes" id="UP000001887"/>
    </source>
</evidence>
<keyword evidence="4 7" id="KW-0812">Transmembrane</keyword>
<feature type="transmembrane region" description="Helical" evidence="7">
    <location>
        <begin position="272"/>
        <end position="294"/>
    </location>
</feature>
<keyword evidence="5 7" id="KW-1133">Transmembrane helix</keyword>
<dbReference type="InterPro" id="IPR001173">
    <property type="entry name" value="Glyco_trans_2-like"/>
</dbReference>
<evidence type="ECO:0000313" key="9">
    <source>
        <dbReference type="EMBL" id="ADB19154.1"/>
    </source>
</evidence>
<keyword evidence="2" id="KW-0328">Glycosyltransferase</keyword>
<keyword evidence="3 9" id="KW-0808">Transferase</keyword>
<evidence type="ECO:0000256" key="6">
    <source>
        <dbReference type="ARBA" id="ARBA00023136"/>
    </source>
</evidence>
<evidence type="ECO:0000256" key="4">
    <source>
        <dbReference type="ARBA" id="ARBA00022692"/>
    </source>
</evidence>
<dbReference type="OrthoDB" id="9807778at2"/>